<dbReference type="EMBL" id="MU069779">
    <property type="protein sequence ID" value="KAF5834031.1"/>
    <property type="molecule type" value="Genomic_DNA"/>
</dbReference>
<protein>
    <submittedName>
        <fullName evidence="2">Uncharacterized protein</fullName>
    </submittedName>
</protein>
<feature type="region of interest" description="Disordered" evidence="1">
    <location>
        <begin position="234"/>
        <end position="313"/>
    </location>
</feature>
<dbReference type="PANTHER" id="PTHR35482:SF1">
    <property type="entry name" value="CYTOCHROME C OXIDASE SUBUNIT"/>
    <property type="match status" value="1"/>
</dbReference>
<evidence type="ECO:0000313" key="3">
    <source>
        <dbReference type="Proteomes" id="UP000815325"/>
    </source>
</evidence>
<name>A0ABQ7GHF9_DUNSA</name>
<feature type="compositionally biased region" description="Polar residues" evidence="1">
    <location>
        <begin position="106"/>
        <end position="122"/>
    </location>
</feature>
<dbReference type="PANTHER" id="PTHR35482">
    <property type="entry name" value="CYTOCHROME C OXIDASE SUBUNIT"/>
    <property type="match status" value="1"/>
</dbReference>
<keyword evidence="3" id="KW-1185">Reference proteome</keyword>
<dbReference type="SUPFAM" id="SSF48452">
    <property type="entry name" value="TPR-like"/>
    <property type="match status" value="1"/>
</dbReference>
<feature type="compositionally biased region" description="Low complexity" evidence="1">
    <location>
        <begin position="68"/>
        <end position="81"/>
    </location>
</feature>
<evidence type="ECO:0000256" key="1">
    <source>
        <dbReference type="SAM" id="MobiDB-lite"/>
    </source>
</evidence>
<feature type="region of interest" description="Disordered" evidence="1">
    <location>
        <begin position="16"/>
        <end position="164"/>
    </location>
</feature>
<sequence>MLPRQWYSVQGECASTSTSRCSSSLTSRPSPLHHTRSRKHVTVRSISSEDIPPEKQAILDRINKAKAYKQGAAAPASSSSPGAPPPPPPPRKQPEWEAMTAFLGGPSSTAGSGTQGNTSPSTMPIDAQQQQLLTEEQRRAEAERQRRFAEANKAGSKEAMPPDENLVGVIQSANIGPGRGSAYQPAEALRGALQESTLLEGIDTSNMKMSEITELKEARRRALGAELIVADEAYRPTSKSDKGRIGSPQPSNIEAMQGNQQSQGGSGDPPSADQPLYAPKVSTWGLFPRPSNISSAYGGGRTIRPGDPIEDPEQAAKRRQASNEALARYKRKMGLEVDERVEAEADALYRQGMERFNKGNLEAALMKFDEAASKVQVRTKVGGFVTLQRALVLDSLGNRDEAQKLYKQVRGHAVTEVSRRAKQMMFGFEAATFLKADQFSYGVRKGDYDPYFRRIIDKNKVYVPTPEEREADKRGELVAAVTAVMVITFPFGLAAALARSAGAL</sequence>
<gene>
    <name evidence="2" type="ORF">DUNSADRAFT_9470</name>
</gene>
<proteinExistence type="predicted"/>
<feature type="compositionally biased region" description="Low complexity" evidence="1">
    <location>
        <begin position="16"/>
        <end position="30"/>
    </location>
</feature>
<evidence type="ECO:0000313" key="2">
    <source>
        <dbReference type="EMBL" id="KAF5834031.1"/>
    </source>
</evidence>
<feature type="compositionally biased region" description="Pro residues" evidence="1">
    <location>
        <begin position="82"/>
        <end position="91"/>
    </location>
</feature>
<organism evidence="2 3">
    <name type="scientific">Dunaliella salina</name>
    <name type="common">Green alga</name>
    <name type="synonym">Protococcus salinus</name>
    <dbReference type="NCBI Taxonomy" id="3046"/>
    <lineage>
        <taxon>Eukaryota</taxon>
        <taxon>Viridiplantae</taxon>
        <taxon>Chlorophyta</taxon>
        <taxon>core chlorophytes</taxon>
        <taxon>Chlorophyceae</taxon>
        <taxon>CS clade</taxon>
        <taxon>Chlamydomonadales</taxon>
        <taxon>Dunaliellaceae</taxon>
        <taxon>Dunaliella</taxon>
    </lineage>
</organism>
<feature type="compositionally biased region" description="Basic and acidic residues" evidence="1">
    <location>
        <begin position="234"/>
        <end position="244"/>
    </location>
</feature>
<dbReference type="Proteomes" id="UP000815325">
    <property type="component" value="Unassembled WGS sequence"/>
</dbReference>
<comment type="caution">
    <text evidence="2">The sequence shown here is derived from an EMBL/GenBank/DDBJ whole genome shotgun (WGS) entry which is preliminary data.</text>
</comment>
<reference evidence="2" key="1">
    <citation type="submission" date="2017-08" db="EMBL/GenBank/DDBJ databases">
        <authorList>
            <person name="Polle J.E."/>
            <person name="Barry K."/>
            <person name="Cushman J."/>
            <person name="Schmutz J."/>
            <person name="Tran D."/>
            <person name="Hathwaick L.T."/>
            <person name="Yim W.C."/>
            <person name="Jenkins J."/>
            <person name="Mckie-Krisberg Z.M."/>
            <person name="Prochnik S."/>
            <person name="Lindquist E."/>
            <person name="Dockter R.B."/>
            <person name="Adam C."/>
            <person name="Molina H."/>
            <person name="Bunkerborg J."/>
            <person name="Jin E."/>
            <person name="Buchheim M."/>
            <person name="Magnuson J."/>
        </authorList>
    </citation>
    <scope>NUCLEOTIDE SEQUENCE</scope>
    <source>
        <strain evidence="2">CCAP 19/18</strain>
    </source>
</reference>
<accession>A0ABQ7GHF9</accession>
<feature type="compositionally biased region" description="Basic and acidic residues" evidence="1">
    <location>
        <begin position="135"/>
        <end position="150"/>
    </location>
</feature>
<dbReference type="InterPro" id="IPR011990">
    <property type="entry name" value="TPR-like_helical_dom_sf"/>
</dbReference>
<feature type="compositionally biased region" description="Basic residues" evidence="1">
    <location>
        <begin position="31"/>
        <end position="42"/>
    </location>
</feature>